<comment type="caution">
    <text evidence="1">The sequence shown here is derived from an EMBL/GenBank/DDBJ whole genome shotgun (WGS) entry which is preliminary data.</text>
</comment>
<sequence>MQGTLTIESIDHFRNLYQRNNKGSGHKNLKCFPNCCMGIHAHQGFCGSAVRVEFKWESSTYDFKPLIFAAFTPITNTNLPHWNSFQELPNEKDISWYKGDLIRLEKSGKMTFSVNSLLRAWHYGWQSNRHTAMTEHVLCIYAIIVKEAKIHVIDQIHSPRFRIFSRRRAKTTKYLQKVSTKPIMTPLLPSISDQVSWQHILDDTSFLIDECKSIASTKETTRKDEEKDN</sequence>
<evidence type="ECO:0000313" key="2">
    <source>
        <dbReference type="Proteomes" id="UP000243217"/>
    </source>
</evidence>
<dbReference type="OrthoDB" id="78995at2759"/>
<keyword evidence="2" id="KW-1185">Reference proteome</keyword>
<organism evidence="1 2">
    <name type="scientific">Thraustotheca clavata</name>
    <dbReference type="NCBI Taxonomy" id="74557"/>
    <lineage>
        <taxon>Eukaryota</taxon>
        <taxon>Sar</taxon>
        <taxon>Stramenopiles</taxon>
        <taxon>Oomycota</taxon>
        <taxon>Saprolegniomycetes</taxon>
        <taxon>Saprolegniales</taxon>
        <taxon>Achlyaceae</taxon>
        <taxon>Thraustotheca</taxon>
    </lineage>
</organism>
<dbReference type="AlphaFoldDB" id="A0A1V9Z3R2"/>
<dbReference type="STRING" id="74557.A0A1V9Z3R2"/>
<dbReference type="Proteomes" id="UP000243217">
    <property type="component" value="Unassembled WGS sequence"/>
</dbReference>
<proteinExistence type="predicted"/>
<name>A0A1V9Z3R2_9STRA</name>
<reference evidence="1 2" key="1">
    <citation type="journal article" date="2014" name="Genome Biol. Evol.">
        <title>The secreted proteins of Achlya hypogyna and Thraustotheca clavata identify the ancestral oomycete secretome and reveal gene acquisitions by horizontal gene transfer.</title>
        <authorList>
            <person name="Misner I."/>
            <person name="Blouin N."/>
            <person name="Leonard G."/>
            <person name="Richards T.A."/>
            <person name="Lane C.E."/>
        </authorList>
    </citation>
    <scope>NUCLEOTIDE SEQUENCE [LARGE SCALE GENOMIC DNA]</scope>
    <source>
        <strain evidence="1 2">ATCC 34112</strain>
    </source>
</reference>
<dbReference type="EMBL" id="JNBS01002318">
    <property type="protein sequence ID" value="OQR92547.1"/>
    <property type="molecule type" value="Genomic_DNA"/>
</dbReference>
<gene>
    <name evidence="1" type="ORF">THRCLA_08677</name>
</gene>
<evidence type="ECO:0000313" key="1">
    <source>
        <dbReference type="EMBL" id="OQR92547.1"/>
    </source>
</evidence>
<accession>A0A1V9Z3R2</accession>
<protein>
    <submittedName>
        <fullName evidence="1">Uncharacterized protein</fullName>
    </submittedName>
</protein>